<evidence type="ECO:0000313" key="8">
    <source>
        <dbReference type="Proteomes" id="UP000261560"/>
    </source>
</evidence>
<keyword evidence="1" id="KW-0479">Metal-binding</keyword>
<dbReference type="InterPro" id="IPR026521">
    <property type="entry name" value="THAP2"/>
</dbReference>
<dbReference type="GeneTree" id="ENSGT00940000175331"/>
<proteinExistence type="predicted"/>
<evidence type="ECO:0000256" key="2">
    <source>
        <dbReference type="ARBA" id="ARBA00022771"/>
    </source>
</evidence>
<reference evidence="7" key="2">
    <citation type="submission" date="2025-09" db="UniProtKB">
        <authorList>
            <consortium name="Ensembl"/>
        </authorList>
    </citation>
    <scope>IDENTIFICATION</scope>
</reference>
<evidence type="ECO:0000256" key="5">
    <source>
        <dbReference type="PROSITE-ProRule" id="PRU00309"/>
    </source>
</evidence>
<keyword evidence="2 5" id="KW-0863">Zinc-finger</keyword>
<reference evidence="7" key="1">
    <citation type="submission" date="2025-08" db="UniProtKB">
        <authorList>
            <consortium name="Ensembl"/>
        </authorList>
    </citation>
    <scope>IDENTIFICATION</scope>
</reference>
<keyword evidence="3" id="KW-0862">Zinc</keyword>
<evidence type="ECO:0000256" key="4">
    <source>
        <dbReference type="ARBA" id="ARBA00023125"/>
    </source>
</evidence>
<dbReference type="Pfam" id="PF05485">
    <property type="entry name" value="THAP"/>
    <property type="match status" value="1"/>
</dbReference>
<dbReference type="PANTHER" id="PTHR47696">
    <property type="entry name" value="THAP DOMAIN-CONTAINING PROTEIN 2"/>
    <property type="match status" value="1"/>
</dbReference>
<dbReference type="GO" id="GO:0003677">
    <property type="term" value="F:DNA binding"/>
    <property type="evidence" value="ECO:0007669"/>
    <property type="project" value="UniProtKB-UniRule"/>
</dbReference>
<name>A0A3B3C381_ORYME</name>
<dbReference type="SMART" id="SM00980">
    <property type="entry name" value="THAP"/>
    <property type="match status" value="1"/>
</dbReference>
<dbReference type="Ensembl" id="ENSOMET00000018935.1">
    <property type="protein sequence ID" value="ENSOMEP00000011778.1"/>
    <property type="gene ID" value="ENSOMEG00000013097.1"/>
</dbReference>
<dbReference type="InterPro" id="IPR006612">
    <property type="entry name" value="THAP_Znf"/>
</dbReference>
<dbReference type="PROSITE" id="PS50950">
    <property type="entry name" value="ZF_THAP"/>
    <property type="match status" value="1"/>
</dbReference>
<evidence type="ECO:0000259" key="6">
    <source>
        <dbReference type="PROSITE" id="PS50950"/>
    </source>
</evidence>
<evidence type="ECO:0000256" key="3">
    <source>
        <dbReference type="ARBA" id="ARBA00022833"/>
    </source>
</evidence>
<dbReference type="PaxDb" id="30732-ENSOMEP00000011778"/>
<evidence type="ECO:0000313" key="7">
    <source>
        <dbReference type="Ensembl" id="ENSOMEP00000011778.1"/>
    </source>
</evidence>
<dbReference type="PANTHER" id="PTHR47696:SF1">
    <property type="entry name" value="THAP DOMAIN-CONTAINING PROTEIN 2"/>
    <property type="match status" value="1"/>
</dbReference>
<sequence>LRMSYCAYNCLNRYGQSTSLLPTNDPKRLKLWLINIKRKDWSPSASARLCSNHFEDHHFMIDKYAQRLKNTAVPTIFDFTSDNRTTVSPSPSSVDLVSIKVGDMSESSCLPIQPLLITDHNYTITDSPKTLKRKMRGLQHQLCVARKKLKLKQHTRKCQKVNMTAAVCLQHLRVSDVEPGSLRGDETMRGLQQSSSVWLLLLLLLLRPLLHR</sequence>
<dbReference type="OMA" id="CTSKFER"/>
<dbReference type="Proteomes" id="UP000261560">
    <property type="component" value="Unplaced"/>
</dbReference>
<dbReference type="SMART" id="SM00692">
    <property type="entry name" value="DM3"/>
    <property type="match status" value="1"/>
</dbReference>
<feature type="domain" description="THAP-type" evidence="6">
    <location>
        <begin position="1"/>
        <end position="77"/>
    </location>
</feature>
<dbReference type="SUPFAM" id="SSF57716">
    <property type="entry name" value="Glucocorticoid receptor-like (DNA-binding domain)"/>
    <property type="match status" value="1"/>
</dbReference>
<keyword evidence="8" id="KW-1185">Reference proteome</keyword>
<dbReference type="AlphaFoldDB" id="A0A3B3C381"/>
<organism evidence="7 8">
    <name type="scientific">Oryzias melastigma</name>
    <name type="common">Marine medaka</name>
    <dbReference type="NCBI Taxonomy" id="30732"/>
    <lineage>
        <taxon>Eukaryota</taxon>
        <taxon>Metazoa</taxon>
        <taxon>Chordata</taxon>
        <taxon>Craniata</taxon>
        <taxon>Vertebrata</taxon>
        <taxon>Euteleostomi</taxon>
        <taxon>Actinopterygii</taxon>
        <taxon>Neopterygii</taxon>
        <taxon>Teleostei</taxon>
        <taxon>Neoteleostei</taxon>
        <taxon>Acanthomorphata</taxon>
        <taxon>Ovalentaria</taxon>
        <taxon>Atherinomorphae</taxon>
        <taxon>Beloniformes</taxon>
        <taxon>Adrianichthyidae</taxon>
        <taxon>Oryziinae</taxon>
        <taxon>Oryzias</taxon>
    </lineage>
</organism>
<accession>A0A3B3C381</accession>
<protein>
    <recommendedName>
        <fullName evidence="6">THAP-type domain-containing protein</fullName>
    </recommendedName>
</protein>
<evidence type="ECO:0000256" key="1">
    <source>
        <dbReference type="ARBA" id="ARBA00022723"/>
    </source>
</evidence>
<dbReference type="GO" id="GO:0008270">
    <property type="term" value="F:zinc ion binding"/>
    <property type="evidence" value="ECO:0007669"/>
    <property type="project" value="UniProtKB-KW"/>
</dbReference>
<keyword evidence="4 5" id="KW-0238">DNA-binding</keyword>